<dbReference type="PANTHER" id="PTHR12526">
    <property type="entry name" value="GLYCOSYLTRANSFERASE"/>
    <property type="match status" value="1"/>
</dbReference>
<dbReference type="GO" id="GO:0016740">
    <property type="term" value="F:transferase activity"/>
    <property type="evidence" value="ECO:0007669"/>
    <property type="project" value="UniProtKB-KW"/>
</dbReference>
<sequence length="397" mass="45900">MALKNKVIIFLGNTRFDSDIKATSLFIARSLSKDNKVFFIDYPFTLKDYFQHKKSESLKNRKKKFSLFSDGILDTDLPNLKIVITPPVLPINFLPESFLFRSLLKVNESIISRRIKKILRTRKIDQFIYINSFNFHYPNISSYIKPALSVYHCVDPMIVPYDMKHGIISEKQLVEGSDLVICTSRALYEEKKAQNKNTFFVPNGTDLSNNPVVCETEHPKLKSYPKPVVGYLGTIERRIDYELLKEVIEANQDKSFVLVGPVYRNFVPDEYYKFKNVHILGPIPYEEAAQIISSFDIAIIPFKLDEVSKTIFPIKLFEYLSIGKPVVLTDFNPDLKEFTSQELVSYCNNAKSFSMAINNELATNNQVKLELRKKLALENTWDKRAEQIKEIIDSFIK</sequence>
<dbReference type="Gene3D" id="3.40.50.2000">
    <property type="entry name" value="Glycogen Phosphorylase B"/>
    <property type="match status" value="1"/>
</dbReference>
<dbReference type="STRING" id="485917.Phep_1956"/>
<dbReference type="CAZy" id="GT4">
    <property type="family name" value="Glycosyltransferase Family 4"/>
</dbReference>
<accession>C6XW85</accession>
<dbReference type="PANTHER" id="PTHR12526:SF630">
    <property type="entry name" value="GLYCOSYLTRANSFERASE"/>
    <property type="match status" value="1"/>
</dbReference>
<gene>
    <name evidence="1" type="ordered locus">Phep_1956</name>
</gene>
<name>C6XW85_PEDHD</name>
<dbReference type="RefSeq" id="WP_015807778.1">
    <property type="nucleotide sequence ID" value="NC_013061.1"/>
</dbReference>
<dbReference type="KEGG" id="phe:Phep_1956"/>
<evidence type="ECO:0000313" key="1">
    <source>
        <dbReference type="EMBL" id="ACU04164.1"/>
    </source>
</evidence>
<keyword evidence="2" id="KW-1185">Reference proteome</keyword>
<protein>
    <submittedName>
        <fullName evidence="1">Glycosyl transferase group 1</fullName>
    </submittedName>
</protein>
<dbReference type="SUPFAM" id="SSF53756">
    <property type="entry name" value="UDP-Glycosyltransferase/glycogen phosphorylase"/>
    <property type="match status" value="1"/>
</dbReference>
<organism evidence="1 2">
    <name type="scientific">Pedobacter heparinus (strain ATCC 13125 / DSM 2366 / CIP 104194 / JCM 7457 / NBRC 12017 / NCIMB 9290 / NRRL B-14731 / HIM 762-3)</name>
    <dbReference type="NCBI Taxonomy" id="485917"/>
    <lineage>
        <taxon>Bacteria</taxon>
        <taxon>Pseudomonadati</taxon>
        <taxon>Bacteroidota</taxon>
        <taxon>Sphingobacteriia</taxon>
        <taxon>Sphingobacteriales</taxon>
        <taxon>Sphingobacteriaceae</taxon>
        <taxon>Pedobacter</taxon>
    </lineage>
</organism>
<evidence type="ECO:0000313" key="2">
    <source>
        <dbReference type="Proteomes" id="UP000000852"/>
    </source>
</evidence>
<dbReference type="eggNOG" id="COG0438">
    <property type="taxonomic scope" value="Bacteria"/>
</dbReference>
<reference evidence="1 2" key="1">
    <citation type="journal article" date="2009" name="Stand. Genomic Sci.">
        <title>Complete genome sequence of Pedobacter heparinus type strain (HIM 762-3).</title>
        <authorList>
            <person name="Han C."/>
            <person name="Spring S."/>
            <person name="Lapidus A."/>
            <person name="Del Rio T.G."/>
            <person name="Tice H."/>
            <person name="Copeland A."/>
            <person name="Cheng J.F."/>
            <person name="Lucas S."/>
            <person name="Chen F."/>
            <person name="Nolan M."/>
            <person name="Bruce D."/>
            <person name="Goodwin L."/>
            <person name="Pitluck S."/>
            <person name="Ivanova N."/>
            <person name="Mavromatis K."/>
            <person name="Mikhailova N."/>
            <person name="Pati A."/>
            <person name="Chen A."/>
            <person name="Palaniappan K."/>
            <person name="Land M."/>
            <person name="Hauser L."/>
            <person name="Chang Y.J."/>
            <person name="Jeffries C.C."/>
            <person name="Saunders E."/>
            <person name="Chertkov O."/>
            <person name="Brettin T."/>
            <person name="Goker M."/>
            <person name="Rohde M."/>
            <person name="Bristow J."/>
            <person name="Eisen J.A."/>
            <person name="Markowitz V."/>
            <person name="Hugenholtz P."/>
            <person name="Kyrpides N.C."/>
            <person name="Klenk H.P."/>
            <person name="Detter J.C."/>
        </authorList>
    </citation>
    <scope>NUCLEOTIDE SEQUENCE [LARGE SCALE GENOMIC DNA]</scope>
    <source>
        <strain evidence="2">ATCC 13125 / DSM 2366 / CIP 104194 / JCM 7457 / NBRC 12017 / NCIMB 9290 / NRRL B-14731 / HIM 762-3</strain>
    </source>
</reference>
<dbReference type="HOGENOM" id="CLU_041132_1_0_10"/>
<dbReference type="OrthoDB" id="9816564at2"/>
<dbReference type="AlphaFoldDB" id="C6XW85"/>
<dbReference type="EMBL" id="CP001681">
    <property type="protein sequence ID" value="ACU04164.1"/>
    <property type="molecule type" value="Genomic_DNA"/>
</dbReference>
<dbReference type="Proteomes" id="UP000000852">
    <property type="component" value="Chromosome"/>
</dbReference>
<dbReference type="Pfam" id="PF13692">
    <property type="entry name" value="Glyco_trans_1_4"/>
    <property type="match status" value="1"/>
</dbReference>
<keyword evidence="1" id="KW-0808">Transferase</keyword>
<proteinExistence type="predicted"/>
<dbReference type="Gene3D" id="3.40.50.11010">
    <property type="match status" value="1"/>
</dbReference>